<keyword evidence="4" id="KW-1185">Reference proteome</keyword>
<proteinExistence type="predicted"/>
<protein>
    <submittedName>
        <fullName evidence="3">Uncharacterized protein</fullName>
    </submittedName>
</protein>
<dbReference type="Proteomes" id="UP000799437">
    <property type="component" value="Unassembled WGS sequence"/>
</dbReference>
<feature type="compositionally biased region" description="Basic and acidic residues" evidence="1">
    <location>
        <begin position="24"/>
        <end position="44"/>
    </location>
</feature>
<evidence type="ECO:0000313" key="4">
    <source>
        <dbReference type="Proteomes" id="UP000799437"/>
    </source>
</evidence>
<feature type="transmembrane region" description="Helical" evidence="2">
    <location>
        <begin position="52"/>
        <end position="75"/>
    </location>
</feature>
<gene>
    <name evidence="3" type="ORF">EJ05DRAFT_503373</name>
</gene>
<keyword evidence="2" id="KW-0472">Membrane</keyword>
<dbReference type="AlphaFoldDB" id="A0A6A6VYV8"/>
<dbReference type="OrthoDB" id="5353310at2759"/>
<organism evidence="3 4">
    <name type="scientific">Pseudovirgaria hyperparasitica</name>
    <dbReference type="NCBI Taxonomy" id="470096"/>
    <lineage>
        <taxon>Eukaryota</taxon>
        <taxon>Fungi</taxon>
        <taxon>Dikarya</taxon>
        <taxon>Ascomycota</taxon>
        <taxon>Pezizomycotina</taxon>
        <taxon>Dothideomycetes</taxon>
        <taxon>Dothideomycetes incertae sedis</taxon>
        <taxon>Acrospermales</taxon>
        <taxon>Acrospermaceae</taxon>
        <taxon>Pseudovirgaria</taxon>
    </lineage>
</organism>
<name>A0A6A6VYV8_9PEZI</name>
<evidence type="ECO:0000256" key="2">
    <source>
        <dbReference type="SAM" id="Phobius"/>
    </source>
</evidence>
<evidence type="ECO:0000256" key="1">
    <source>
        <dbReference type="SAM" id="MobiDB-lite"/>
    </source>
</evidence>
<sequence>MAVVRDPAFWKRFSTAVHLDDMSRAEKSQLPNRERSDSWLERQNAKKSRRTVICFVFWICFLAVAAGIVVILVWLNATGRLAKDKNAT</sequence>
<dbReference type="RefSeq" id="XP_033597510.1">
    <property type="nucleotide sequence ID" value="XM_033747408.1"/>
</dbReference>
<reference evidence="3" key="1">
    <citation type="journal article" date="2020" name="Stud. Mycol.">
        <title>101 Dothideomycetes genomes: a test case for predicting lifestyles and emergence of pathogens.</title>
        <authorList>
            <person name="Haridas S."/>
            <person name="Albert R."/>
            <person name="Binder M."/>
            <person name="Bloem J."/>
            <person name="Labutti K."/>
            <person name="Salamov A."/>
            <person name="Andreopoulos B."/>
            <person name="Baker S."/>
            <person name="Barry K."/>
            <person name="Bills G."/>
            <person name="Bluhm B."/>
            <person name="Cannon C."/>
            <person name="Castanera R."/>
            <person name="Culley D."/>
            <person name="Daum C."/>
            <person name="Ezra D."/>
            <person name="Gonzalez J."/>
            <person name="Henrissat B."/>
            <person name="Kuo A."/>
            <person name="Liang C."/>
            <person name="Lipzen A."/>
            <person name="Lutzoni F."/>
            <person name="Magnuson J."/>
            <person name="Mondo S."/>
            <person name="Nolan M."/>
            <person name="Ohm R."/>
            <person name="Pangilinan J."/>
            <person name="Park H.-J."/>
            <person name="Ramirez L."/>
            <person name="Alfaro M."/>
            <person name="Sun H."/>
            <person name="Tritt A."/>
            <person name="Yoshinaga Y."/>
            <person name="Zwiers L.-H."/>
            <person name="Turgeon B."/>
            <person name="Goodwin S."/>
            <person name="Spatafora J."/>
            <person name="Crous P."/>
            <person name="Grigoriev I."/>
        </authorList>
    </citation>
    <scope>NUCLEOTIDE SEQUENCE</scope>
    <source>
        <strain evidence="3">CBS 121739</strain>
    </source>
</reference>
<keyword evidence="2" id="KW-1133">Transmembrane helix</keyword>
<feature type="region of interest" description="Disordered" evidence="1">
    <location>
        <begin position="24"/>
        <end position="47"/>
    </location>
</feature>
<keyword evidence="2" id="KW-0812">Transmembrane</keyword>
<accession>A0A6A6VYV8</accession>
<dbReference type="GeneID" id="54488462"/>
<evidence type="ECO:0000313" key="3">
    <source>
        <dbReference type="EMBL" id="KAF2755059.1"/>
    </source>
</evidence>
<dbReference type="EMBL" id="ML996578">
    <property type="protein sequence ID" value="KAF2755059.1"/>
    <property type="molecule type" value="Genomic_DNA"/>
</dbReference>